<keyword evidence="6 8" id="KW-1133">Transmembrane helix</keyword>
<feature type="transmembrane region" description="Helical" evidence="8">
    <location>
        <begin position="152"/>
        <end position="169"/>
    </location>
</feature>
<dbReference type="Pfam" id="PF00892">
    <property type="entry name" value="EamA"/>
    <property type="match status" value="1"/>
</dbReference>
<evidence type="ECO:0000256" key="6">
    <source>
        <dbReference type="ARBA" id="ARBA00022989"/>
    </source>
</evidence>
<gene>
    <name evidence="10" type="ORF">Apau_0616</name>
</gene>
<keyword evidence="5 8" id="KW-0812">Transmembrane</keyword>
<sequence>MEGAGKEGRRGLLAAFGAYVLWGILPVYWRALHGVGAPEILCHRILWSVVVLAGVLGATRRGGEVREIFRRPRVAALLVCSGVTIGANWLLFIWAVNSGRILESSLGYYINPLVNVVFGVLFLRERLRPLQALAVGCAFLGVALEVGRYGSLPWVALGLASTFGLYGLLRKLAPVEAAPGLFVETLYLAPLSLGYLVFLGLTGGQAFGPADPGRSLLLAGAGLVTSVPLLLFGFGARRISLCTLGLAQYVSPTLTFALGVWAYGETFSPGRGQTLAFVLGALVLYTADALRQAGRERALQS</sequence>
<dbReference type="InterPro" id="IPR000620">
    <property type="entry name" value="EamA_dom"/>
</dbReference>
<name>E3D0W3_9BACT</name>
<dbReference type="GO" id="GO:0005886">
    <property type="term" value="C:plasma membrane"/>
    <property type="evidence" value="ECO:0007669"/>
    <property type="project" value="UniProtKB-SubCell"/>
</dbReference>
<keyword evidence="11" id="KW-1185">Reference proteome</keyword>
<feature type="transmembrane region" description="Helical" evidence="8">
    <location>
        <begin position="270"/>
        <end position="287"/>
    </location>
</feature>
<evidence type="ECO:0000256" key="8">
    <source>
        <dbReference type="SAM" id="Phobius"/>
    </source>
</evidence>
<dbReference type="OrthoDB" id="369870at2"/>
<reference evidence="10 11" key="1">
    <citation type="journal article" date="2010" name="Stand. Genomic Sci.">
        <title>Non-contiguous finished genome sequence of Aminomonas paucivorans type strain (GLU-3).</title>
        <authorList>
            <person name="Pitluck S."/>
            <person name="Yasawong M."/>
            <person name="Held B."/>
            <person name="Lapidus A."/>
            <person name="Nolan M."/>
            <person name="Copeland A."/>
            <person name="Lucas S."/>
            <person name="Del Rio T.G."/>
            <person name="Tice H."/>
            <person name="Cheng J.F."/>
            <person name="Chertkov O."/>
            <person name="Goodwin L."/>
            <person name="Tapia R."/>
            <person name="Han C."/>
            <person name="Liolios K."/>
            <person name="Ivanova N."/>
            <person name="Mavromatis K."/>
            <person name="Ovchinnikova G."/>
            <person name="Pati A."/>
            <person name="Chen A."/>
            <person name="Palaniappan K."/>
            <person name="Land M."/>
            <person name="Hauser L."/>
            <person name="Chang Y.J."/>
            <person name="Jeffries C.D."/>
            <person name="Pukall R."/>
            <person name="Spring S."/>
            <person name="Rohde M."/>
            <person name="Sikorski J."/>
            <person name="Goker M."/>
            <person name="Woyke T."/>
            <person name="Bristow J."/>
            <person name="Eisen J.A."/>
            <person name="Markowitz V."/>
            <person name="Hugenholtz P."/>
            <person name="Kyrpides N.C."/>
            <person name="Klenk H.P."/>
        </authorList>
    </citation>
    <scope>NUCLEOTIDE SEQUENCE [LARGE SCALE GENOMIC DNA]</scope>
    <source>
        <strain evidence="10 11">DSM 12260</strain>
    </source>
</reference>
<evidence type="ECO:0000259" key="9">
    <source>
        <dbReference type="Pfam" id="PF00892"/>
    </source>
</evidence>
<protein>
    <submittedName>
        <fullName evidence="10">RarD protein, DMT superfamily transporter</fullName>
    </submittedName>
</protein>
<proteinExistence type="inferred from homology"/>
<evidence type="ECO:0000256" key="5">
    <source>
        <dbReference type="ARBA" id="ARBA00022692"/>
    </source>
</evidence>
<dbReference type="NCBIfam" id="TIGR00688">
    <property type="entry name" value="rarD"/>
    <property type="match status" value="1"/>
</dbReference>
<dbReference type="RefSeq" id="WP_006300204.1">
    <property type="nucleotide sequence ID" value="NZ_CM001022.1"/>
</dbReference>
<evidence type="ECO:0000256" key="7">
    <source>
        <dbReference type="ARBA" id="ARBA00023136"/>
    </source>
</evidence>
<dbReference type="InterPro" id="IPR037185">
    <property type="entry name" value="EmrE-like"/>
</dbReference>
<feature type="transmembrane region" description="Helical" evidence="8">
    <location>
        <begin position="74"/>
        <end position="94"/>
    </location>
</feature>
<dbReference type="EMBL" id="CM001022">
    <property type="protein sequence ID" value="EFQ23045.1"/>
    <property type="molecule type" value="Genomic_DNA"/>
</dbReference>
<dbReference type="PANTHER" id="PTHR22911">
    <property type="entry name" value="ACYL-MALONYL CONDENSING ENZYME-RELATED"/>
    <property type="match status" value="1"/>
</dbReference>
<comment type="subcellular location">
    <subcellularLocation>
        <location evidence="1">Cell membrane</location>
        <topology evidence="1">Multi-pass membrane protein</topology>
    </subcellularLocation>
</comment>
<dbReference type="STRING" id="584708.Apau_0616"/>
<keyword evidence="3" id="KW-0813">Transport</keyword>
<feature type="transmembrane region" description="Helical" evidence="8">
    <location>
        <begin position="181"/>
        <end position="203"/>
    </location>
</feature>
<accession>E3D0W3</accession>
<dbReference type="PaxDb" id="584708-Apau_0616"/>
<dbReference type="SUPFAM" id="SSF103481">
    <property type="entry name" value="Multidrug resistance efflux transporter EmrE"/>
    <property type="match status" value="2"/>
</dbReference>
<feature type="transmembrane region" description="Helical" evidence="8">
    <location>
        <begin position="246"/>
        <end position="264"/>
    </location>
</feature>
<dbReference type="Proteomes" id="UP000005096">
    <property type="component" value="Chromosome"/>
</dbReference>
<comment type="similarity">
    <text evidence="2">Belongs to the EamA transporter family.</text>
</comment>
<keyword evidence="4" id="KW-1003">Cell membrane</keyword>
<evidence type="ECO:0000256" key="2">
    <source>
        <dbReference type="ARBA" id="ARBA00007362"/>
    </source>
</evidence>
<feature type="transmembrane region" description="Helical" evidence="8">
    <location>
        <begin position="215"/>
        <end position="234"/>
    </location>
</feature>
<organism evidence="10 11">
    <name type="scientific">Aminomonas paucivorans DSM 12260</name>
    <dbReference type="NCBI Taxonomy" id="584708"/>
    <lineage>
        <taxon>Bacteria</taxon>
        <taxon>Thermotogati</taxon>
        <taxon>Synergistota</taxon>
        <taxon>Synergistia</taxon>
        <taxon>Synergistales</taxon>
        <taxon>Synergistaceae</taxon>
        <taxon>Aminomonas</taxon>
    </lineage>
</organism>
<dbReference type="eggNOG" id="COG2962">
    <property type="taxonomic scope" value="Bacteria"/>
</dbReference>
<feature type="transmembrane region" description="Helical" evidence="8">
    <location>
        <begin position="44"/>
        <end position="62"/>
    </location>
</feature>
<feature type="transmembrane region" description="Helical" evidence="8">
    <location>
        <begin position="130"/>
        <end position="146"/>
    </location>
</feature>
<feature type="transmembrane region" description="Helical" evidence="8">
    <location>
        <begin position="12"/>
        <end position="32"/>
    </location>
</feature>
<dbReference type="InterPro" id="IPR004626">
    <property type="entry name" value="RarD"/>
</dbReference>
<evidence type="ECO:0000313" key="11">
    <source>
        <dbReference type="Proteomes" id="UP000005096"/>
    </source>
</evidence>
<dbReference type="AlphaFoldDB" id="E3D0W3"/>
<dbReference type="HOGENOM" id="CLU_054508_1_0_0"/>
<dbReference type="PANTHER" id="PTHR22911:SF137">
    <property type="entry name" value="SOLUTE CARRIER FAMILY 35 MEMBER G2-RELATED"/>
    <property type="match status" value="1"/>
</dbReference>
<evidence type="ECO:0000256" key="3">
    <source>
        <dbReference type="ARBA" id="ARBA00022448"/>
    </source>
</evidence>
<evidence type="ECO:0000256" key="1">
    <source>
        <dbReference type="ARBA" id="ARBA00004651"/>
    </source>
</evidence>
<evidence type="ECO:0000313" key="10">
    <source>
        <dbReference type="EMBL" id="EFQ23045.1"/>
    </source>
</evidence>
<keyword evidence="7 8" id="KW-0472">Membrane</keyword>
<feature type="transmembrane region" description="Helical" evidence="8">
    <location>
        <begin position="106"/>
        <end position="123"/>
    </location>
</feature>
<feature type="domain" description="EamA" evidence="9">
    <location>
        <begin position="10"/>
        <end position="144"/>
    </location>
</feature>
<evidence type="ECO:0000256" key="4">
    <source>
        <dbReference type="ARBA" id="ARBA00022475"/>
    </source>
</evidence>